<protein>
    <submittedName>
        <fullName evidence="2">Uncharacterized protein</fullName>
    </submittedName>
</protein>
<dbReference type="Proteomes" id="UP000279968">
    <property type="component" value="Unassembled WGS sequence"/>
</dbReference>
<evidence type="ECO:0000313" key="2">
    <source>
        <dbReference type="EMBL" id="RKN57667.1"/>
    </source>
</evidence>
<dbReference type="OrthoDB" id="3394353at2"/>
<dbReference type="EMBL" id="RBAN01000001">
    <property type="protein sequence ID" value="RKN57667.1"/>
    <property type="molecule type" value="Genomic_DNA"/>
</dbReference>
<dbReference type="RefSeq" id="WP_120777857.1">
    <property type="nucleotide sequence ID" value="NZ_JBHLUP010000009.1"/>
</dbReference>
<dbReference type="AlphaFoldDB" id="A0A3B0AD62"/>
<feature type="transmembrane region" description="Helical" evidence="1">
    <location>
        <begin position="81"/>
        <end position="99"/>
    </location>
</feature>
<name>A0A3B0AD62_9ACTN</name>
<evidence type="ECO:0000256" key="1">
    <source>
        <dbReference type="SAM" id="Phobius"/>
    </source>
</evidence>
<feature type="transmembrane region" description="Helical" evidence="1">
    <location>
        <begin position="111"/>
        <end position="135"/>
    </location>
</feature>
<keyword evidence="1" id="KW-1133">Transmembrane helix</keyword>
<gene>
    <name evidence="2" type="ORF">D7193_03170</name>
</gene>
<keyword evidence="1" id="KW-0812">Transmembrane</keyword>
<reference evidence="2 3" key="1">
    <citation type="journal article" date="2015" name="Int. J. Syst. Evol. Microbiol.">
        <title>Micromonospora costi sp. nov., isolated from a leaf of Costus speciosus.</title>
        <authorList>
            <person name="Thawai C."/>
        </authorList>
    </citation>
    <scope>NUCLEOTIDE SEQUENCE [LARGE SCALE GENOMIC DNA]</scope>
    <source>
        <strain evidence="2 3">CS1-12</strain>
    </source>
</reference>
<accession>A0A3B0AD62</accession>
<feature type="transmembrane region" description="Helical" evidence="1">
    <location>
        <begin position="155"/>
        <end position="176"/>
    </location>
</feature>
<keyword evidence="1" id="KW-0472">Membrane</keyword>
<evidence type="ECO:0000313" key="3">
    <source>
        <dbReference type="Proteomes" id="UP000279968"/>
    </source>
</evidence>
<comment type="caution">
    <text evidence="2">The sequence shown here is derived from an EMBL/GenBank/DDBJ whole genome shotgun (WGS) entry which is preliminary data.</text>
</comment>
<organism evidence="2 3">
    <name type="scientific">Micromonospora costi</name>
    <dbReference type="NCBI Taxonomy" id="1530042"/>
    <lineage>
        <taxon>Bacteria</taxon>
        <taxon>Bacillati</taxon>
        <taxon>Actinomycetota</taxon>
        <taxon>Actinomycetes</taxon>
        <taxon>Micromonosporales</taxon>
        <taxon>Micromonosporaceae</taxon>
        <taxon>Micromonospora</taxon>
    </lineage>
</organism>
<proteinExistence type="predicted"/>
<keyword evidence="3" id="KW-1185">Reference proteome</keyword>
<sequence length="191" mass="20234">MTWLETVVAGADIHRAKVLYGISTLAMFGWPGLTGAVSRACHGRSALDVRGHWTAADARDLVAACGTEGRGAYLRLELLDLAYPLLCGLALLLVSSLLIRRLPSRRWSLLLIPAVAMTVLDYGENAAVWTILSTWPAVGDLPAHLGGAATVAKRAAGLVAYLAVPLLLLTVGLDWLRVRARTRAGAAGSSR</sequence>